<evidence type="ECO:0000256" key="12">
    <source>
        <dbReference type="ARBA" id="ARBA00023136"/>
    </source>
</evidence>
<comment type="caution">
    <text evidence="15">The sequence shown here is derived from an EMBL/GenBank/DDBJ whole genome shotgun (WGS) entry which is preliminary data.</text>
</comment>
<dbReference type="GO" id="GO:0016020">
    <property type="term" value="C:membrane"/>
    <property type="evidence" value="ECO:0007669"/>
    <property type="project" value="UniProtKB-SubCell"/>
</dbReference>
<keyword evidence="6" id="KW-0812">Transmembrane</keyword>
<dbReference type="SUPFAM" id="SSF48264">
    <property type="entry name" value="Cytochrome P450"/>
    <property type="match status" value="1"/>
</dbReference>
<dbReference type="PANTHER" id="PTHR24305:SF166">
    <property type="entry name" value="CYTOCHROME P450 12A4, MITOCHONDRIAL-RELATED"/>
    <property type="match status" value="1"/>
</dbReference>
<dbReference type="GeneID" id="64595338"/>
<keyword evidence="11 14" id="KW-0503">Monooxygenase</keyword>
<evidence type="ECO:0000313" key="16">
    <source>
        <dbReference type="Proteomes" id="UP000719766"/>
    </source>
</evidence>
<dbReference type="PRINTS" id="PR00463">
    <property type="entry name" value="EP450I"/>
</dbReference>
<evidence type="ECO:0000256" key="14">
    <source>
        <dbReference type="RuleBase" id="RU000461"/>
    </source>
</evidence>
<comment type="similarity">
    <text evidence="4 14">Belongs to the cytochrome P450 family.</text>
</comment>
<comment type="subcellular location">
    <subcellularLocation>
        <location evidence="2">Membrane</location>
    </subcellularLocation>
</comment>
<protein>
    <submittedName>
        <fullName evidence="15">Cytochrome P450</fullName>
    </submittedName>
</protein>
<dbReference type="InterPro" id="IPR050121">
    <property type="entry name" value="Cytochrome_P450_monoxygenase"/>
</dbReference>
<feature type="binding site" description="axial binding residue" evidence="13">
    <location>
        <position position="549"/>
    </location>
    <ligand>
        <name>heme</name>
        <dbReference type="ChEBI" id="CHEBI:30413"/>
    </ligand>
    <ligandPart>
        <name>Fe</name>
        <dbReference type="ChEBI" id="CHEBI:18248"/>
    </ligandPart>
</feature>
<evidence type="ECO:0000256" key="3">
    <source>
        <dbReference type="ARBA" id="ARBA00004721"/>
    </source>
</evidence>
<evidence type="ECO:0000256" key="9">
    <source>
        <dbReference type="ARBA" id="ARBA00023002"/>
    </source>
</evidence>
<dbReference type="PRINTS" id="PR00385">
    <property type="entry name" value="P450"/>
</dbReference>
<comment type="pathway">
    <text evidence="3">Secondary metabolite biosynthesis; terpenoid biosynthesis.</text>
</comment>
<dbReference type="Proteomes" id="UP000719766">
    <property type="component" value="Unassembled WGS sequence"/>
</dbReference>
<sequence length="617" mass="69636">MRCDAFNSRNESEDTLMLLDVSAFPSQRSDCETWCHGRSCRRQQLRVVAMIFQAKIISTVLAQFEASSAVYCIPNSSGMNPSWTTATTALVAAVTISKVFKFISGLKAVDYLPGLWVPFQPLSLLGVLVPERSWNPGVIFVWTWRHTRNIYRRFDSDTVSVVPFFSGAPSIYTRSMDVTKQVVTVGHKTGAFGKADDMGRLFLFWGPNVVAVTSQDQWRKHRRVTGPAFNKDTYQLVWNATHKAYSEMIDCEGWGEKGTIDIRRIQSLTIKFTLIIMATAGFGLPFSWGEPPSHDGRMTIQQCLEIITLRNTFAIAAPRWAWKLPLPWVRQTREVFDTMRAFMNSHVQARREAIDSSADDDTSKDILSLFVRASEHDEGKLHLDNKELIGNVFALLFAGHETTSHSLAATLGFLSLHPFIQDEIVEQVHEVTKGRENGEITFDDYSKLDKALAAFYEGVRMFPSGVYLIREAKQDTVLNLSSIGEEPKMLPVKKGTHVIVDMIGVHYNPEYFPDPEEFKPARWYANSTSNAYIAGGEDHTGFSVGPRSCLGKKFATTEAVCFLVLLLRDWRVEPLLSVNVSTGEKETKEEWRKRVMQAKMTITLGVRDVPLTFTKRV</sequence>
<proteinExistence type="inferred from homology"/>
<keyword evidence="12" id="KW-0472">Membrane</keyword>
<comment type="cofactor">
    <cofactor evidence="1 13">
        <name>heme</name>
        <dbReference type="ChEBI" id="CHEBI:30413"/>
    </cofactor>
</comment>
<evidence type="ECO:0000256" key="2">
    <source>
        <dbReference type="ARBA" id="ARBA00004370"/>
    </source>
</evidence>
<dbReference type="GO" id="GO:0004497">
    <property type="term" value="F:monooxygenase activity"/>
    <property type="evidence" value="ECO:0007669"/>
    <property type="project" value="UniProtKB-KW"/>
</dbReference>
<dbReference type="GO" id="GO:0020037">
    <property type="term" value="F:heme binding"/>
    <property type="evidence" value="ECO:0007669"/>
    <property type="project" value="InterPro"/>
</dbReference>
<keyword evidence="8" id="KW-1133">Transmembrane helix</keyword>
<evidence type="ECO:0000256" key="6">
    <source>
        <dbReference type="ARBA" id="ARBA00022692"/>
    </source>
</evidence>
<reference evidence="15" key="1">
    <citation type="journal article" date="2020" name="New Phytol.">
        <title>Comparative genomics reveals dynamic genome evolution in host specialist ectomycorrhizal fungi.</title>
        <authorList>
            <person name="Lofgren L.A."/>
            <person name="Nguyen N.H."/>
            <person name="Vilgalys R."/>
            <person name="Ruytinx J."/>
            <person name="Liao H.L."/>
            <person name="Branco S."/>
            <person name="Kuo A."/>
            <person name="LaButti K."/>
            <person name="Lipzen A."/>
            <person name="Andreopoulos W."/>
            <person name="Pangilinan J."/>
            <person name="Riley R."/>
            <person name="Hundley H."/>
            <person name="Na H."/>
            <person name="Barry K."/>
            <person name="Grigoriev I.V."/>
            <person name="Stajich J.E."/>
            <person name="Kennedy P.G."/>
        </authorList>
    </citation>
    <scope>NUCLEOTIDE SEQUENCE</scope>
    <source>
        <strain evidence="15">S12</strain>
    </source>
</reference>
<dbReference type="InterPro" id="IPR002401">
    <property type="entry name" value="Cyt_P450_E_grp-I"/>
</dbReference>
<gene>
    <name evidence="15" type="ORF">HD556DRAFT_1327591</name>
</gene>
<evidence type="ECO:0000256" key="1">
    <source>
        <dbReference type="ARBA" id="ARBA00001971"/>
    </source>
</evidence>
<evidence type="ECO:0000256" key="13">
    <source>
        <dbReference type="PIRSR" id="PIRSR602401-1"/>
    </source>
</evidence>
<keyword evidence="7 13" id="KW-0479">Metal-binding</keyword>
<dbReference type="InterPro" id="IPR001128">
    <property type="entry name" value="Cyt_P450"/>
</dbReference>
<evidence type="ECO:0000256" key="11">
    <source>
        <dbReference type="ARBA" id="ARBA00023033"/>
    </source>
</evidence>
<dbReference type="PANTHER" id="PTHR24305">
    <property type="entry name" value="CYTOCHROME P450"/>
    <property type="match status" value="1"/>
</dbReference>
<keyword evidence="10 13" id="KW-0408">Iron</keyword>
<dbReference type="InterPro" id="IPR036396">
    <property type="entry name" value="Cyt_P450_sf"/>
</dbReference>
<dbReference type="PROSITE" id="PS00086">
    <property type="entry name" value="CYTOCHROME_P450"/>
    <property type="match status" value="1"/>
</dbReference>
<evidence type="ECO:0000256" key="8">
    <source>
        <dbReference type="ARBA" id="ARBA00022989"/>
    </source>
</evidence>
<dbReference type="Gene3D" id="1.10.630.10">
    <property type="entry name" value="Cytochrome P450"/>
    <property type="match status" value="1"/>
</dbReference>
<evidence type="ECO:0000313" key="15">
    <source>
        <dbReference type="EMBL" id="KAG1804958.1"/>
    </source>
</evidence>
<keyword evidence="16" id="KW-1185">Reference proteome</keyword>
<dbReference type="Pfam" id="PF00067">
    <property type="entry name" value="p450"/>
    <property type="match status" value="1"/>
</dbReference>
<keyword evidence="9 14" id="KW-0560">Oxidoreductase</keyword>
<accession>A0A9P7J6G6</accession>
<dbReference type="InterPro" id="IPR017972">
    <property type="entry name" value="Cyt_P450_CS"/>
</dbReference>
<evidence type="ECO:0000256" key="7">
    <source>
        <dbReference type="ARBA" id="ARBA00022723"/>
    </source>
</evidence>
<dbReference type="RefSeq" id="XP_041166573.1">
    <property type="nucleotide sequence ID" value="XM_041301574.1"/>
</dbReference>
<name>A0A9P7J6G6_9AGAM</name>
<keyword evidence="5 13" id="KW-0349">Heme</keyword>
<dbReference type="AlphaFoldDB" id="A0A9P7J6G6"/>
<evidence type="ECO:0000256" key="10">
    <source>
        <dbReference type="ARBA" id="ARBA00023004"/>
    </source>
</evidence>
<evidence type="ECO:0000256" key="4">
    <source>
        <dbReference type="ARBA" id="ARBA00010617"/>
    </source>
</evidence>
<dbReference type="OrthoDB" id="1470350at2759"/>
<organism evidence="15 16">
    <name type="scientific">Suillus plorans</name>
    <dbReference type="NCBI Taxonomy" id="116603"/>
    <lineage>
        <taxon>Eukaryota</taxon>
        <taxon>Fungi</taxon>
        <taxon>Dikarya</taxon>
        <taxon>Basidiomycota</taxon>
        <taxon>Agaricomycotina</taxon>
        <taxon>Agaricomycetes</taxon>
        <taxon>Agaricomycetidae</taxon>
        <taxon>Boletales</taxon>
        <taxon>Suillineae</taxon>
        <taxon>Suillaceae</taxon>
        <taxon>Suillus</taxon>
    </lineage>
</organism>
<dbReference type="EMBL" id="JABBWE010000003">
    <property type="protein sequence ID" value="KAG1804958.1"/>
    <property type="molecule type" value="Genomic_DNA"/>
</dbReference>
<dbReference type="GO" id="GO:0016705">
    <property type="term" value="F:oxidoreductase activity, acting on paired donors, with incorporation or reduction of molecular oxygen"/>
    <property type="evidence" value="ECO:0007669"/>
    <property type="project" value="InterPro"/>
</dbReference>
<evidence type="ECO:0000256" key="5">
    <source>
        <dbReference type="ARBA" id="ARBA00022617"/>
    </source>
</evidence>
<dbReference type="GO" id="GO:0005506">
    <property type="term" value="F:iron ion binding"/>
    <property type="evidence" value="ECO:0007669"/>
    <property type="project" value="InterPro"/>
</dbReference>